<dbReference type="EMBL" id="JARJLG010000375">
    <property type="protein sequence ID" value="KAJ7714246.1"/>
    <property type="molecule type" value="Genomic_DNA"/>
</dbReference>
<feature type="compositionally biased region" description="Low complexity" evidence="1">
    <location>
        <begin position="180"/>
        <end position="189"/>
    </location>
</feature>
<dbReference type="Proteomes" id="UP001215280">
    <property type="component" value="Unassembled WGS sequence"/>
</dbReference>
<evidence type="ECO:0000256" key="1">
    <source>
        <dbReference type="SAM" id="MobiDB-lite"/>
    </source>
</evidence>
<sequence length="258" mass="29438">MGSTCEAVTEQKRGREKAGPRAHSRSSGWGWKREEGERGVLGTHCCPLPYRIWHLWTPPRFAPLLLYRRMSWERVQVQQDYPIPDSLYTIARLDTRRAWQTAALHALDPTLDELDSPQGFIDVAPRSRIRSIPAPTPAHPYLHRSRCTSHHRRQRSEVDHRARRLGTRPRSRRCTTNAGPSPRSSPPRACASLPFRNIASRCCRAPSCALRLHIRVAPFLRRRESSSCCMYGPGLPARAANPHREHHILSSRVGYARA</sequence>
<protein>
    <submittedName>
        <fullName evidence="2">Uncharacterized protein</fullName>
    </submittedName>
</protein>
<feature type="compositionally biased region" description="Basic and acidic residues" evidence="1">
    <location>
        <begin position="9"/>
        <end position="19"/>
    </location>
</feature>
<accession>A0AAD7MFK4</accession>
<evidence type="ECO:0000313" key="3">
    <source>
        <dbReference type="Proteomes" id="UP001215280"/>
    </source>
</evidence>
<reference evidence="2" key="1">
    <citation type="submission" date="2023-03" db="EMBL/GenBank/DDBJ databases">
        <title>Massive genome expansion in bonnet fungi (Mycena s.s.) driven by repeated elements and novel gene families across ecological guilds.</title>
        <authorList>
            <consortium name="Lawrence Berkeley National Laboratory"/>
            <person name="Harder C.B."/>
            <person name="Miyauchi S."/>
            <person name="Viragh M."/>
            <person name="Kuo A."/>
            <person name="Thoen E."/>
            <person name="Andreopoulos B."/>
            <person name="Lu D."/>
            <person name="Skrede I."/>
            <person name="Drula E."/>
            <person name="Henrissat B."/>
            <person name="Morin E."/>
            <person name="Kohler A."/>
            <person name="Barry K."/>
            <person name="LaButti K."/>
            <person name="Morin E."/>
            <person name="Salamov A."/>
            <person name="Lipzen A."/>
            <person name="Mereny Z."/>
            <person name="Hegedus B."/>
            <person name="Baldrian P."/>
            <person name="Stursova M."/>
            <person name="Weitz H."/>
            <person name="Taylor A."/>
            <person name="Grigoriev I.V."/>
            <person name="Nagy L.G."/>
            <person name="Martin F."/>
            <person name="Kauserud H."/>
        </authorList>
    </citation>
    <scope>NUCLEOTIDE SEQUENCE</scope>
    <source>
        <strain evidence="2">CBHHK188m</strain>
    </source>
</reference>
<feature type="region of interest" description="Disordered" evidence="1">
    <location>
        <begin position="1"/>
        <end position="30"/>
    </location>
</feature>
<comment type="caution">
    <text evidence="2">The sequence shown here is derived from an EMBL/GenBank/DDBJ whole genome shotgun (WGS) entry which is preliminary data.</text>
</comment>
<keyword evidence="3" id="KW-1185">Reference proteome</keyword>
<gene>
    <name evidence="2" type="ORF">DFH07DRAFT_381356</name>
</gene>
<evidence type="ECO:0000313" key="2">
    <source>
        <dbReference type="EMBL" id="KAJ7714246.1"/>
    </source>
</evidence>
<feature type="compositionally biased region" description="Basic residues" evidence="1">
    <location>
        <begin position="161"/>
        <end position="173"/>
    </location>
</feature>
<name>A0AAD7MFK4_9AGAR</name>
<dbReference type="AlphaFoldDB" id="A0AAD7MFK4"/>
<organism evidence="2 3">
    <name type="scientific">Mycena maculata</name>
    <dbReference type="NCBI Taxonomy" id="230809"/>
    <lineage>
        <taxon>Eukaryota</taxon>
        <taxon>Fungi</taxon>
        <taxon>Dikarya</taxon>
        <taxon>Basidiomycota</taxon>
        <taxon>Agaricomycotina</taxon>
        <taxon>Agaricomycetes</taxon>
        <taxon>Agaricomycetidae</taxon>
        <taxon>Agaricales</taxon>
        <taxon>Marasmiineae</taxon>
        <taxon>Mycenaceae</taxon>
        <taxon>Mycena</taxon>
    </lineage>
</organism>
<feature type="compositionally biased region" description="Basic residues" evidence="1">
    <location>
        <begin position="141"/>
        <end position="154"/>
    </location>
</feature>
<proteinExistence type="predicted"/>
<feature type="region of interest" description="Disordered" evidence="1">
    <location>
        <begin position="132"/>
        <end position="189"/>
    </location>
</feature>